<evidence type="ECO:0000256" key="3">
    <source>
        <dbReference type="ARBA" id="ARBA00004887"/>
    </source>
</evidence>
<feature type="domain" description="Lumazine-binding" evidence="11">
    <location>
        <begin position="99"/>
        <end position="195"/>
    </location>
</feature>
<dbReference type="EMBL" id="WUBZ01000026">
    <property type="protein sequence ID" value="MWV54935.1"/>
    <property type="molecule type" value="Genomic_DNA"/>
</dbReference>
<evidence type="ECO:0000256" key="7">
    <source>
        <dbReference type="ARBA" id="ARBA00022679"/>
    </source>
</evidence>
<dbReference type="InterPro" id="IPR017938">
    <property type="entry name" value="Riboflavin_synthase-like_b-brl"/>
</dbReference>
<dbReference type="GO" id="GO:0004746">
    <property type="term" value="F:riboflavin synthase activity"/>
    <property type="evidence" value="ECO:0007669"/>
    <property type="project" value="UniProtKB-UniRule"/>
</dbReference>
<dbReference type="Gene3D" id="2.40.30.20">
    <property type="match status" value="2"/>
</dbReference>
<protein>
    <recommendedName>
        <fullName evidence="5 9">Riboflavin synthase</fullName>
        <ecNumber evidence="4 9">2.5.1.9</ecNumber>
    </recommendedName>
</protein>
<dbReference type="SUPFAM" id="SSF63380">
    <property type="entry name" value="Riboflavin synthase domain-like"/>
    <property type="match status" value="2"/>
</dbReference>
<dbReference type="GO" id="GO:0009231">
    <property type="term" value="P:riboflavin biosynthetic process"/>
    <property type="evidence" value="ECO:0007669"/>
    <property type="project" value="UniProtKB-KW"/>
</dbReference>
<evidence type="ECO:0000313" key="15">
    <source>
        <dbReference type="Proteomes" id="UP000489351"/>
    </source>
</evidence>
<gene>
    <name evidence="12" type="ORF">FP507_06560</name>
    <name evidence="13" type="ORF">GJ685_07675</name>
</gene>
<dbReference type="NCBIfam" id="TIGR00187">
    <property type="entry name" value="ribE"/>
    <property type="match status" value="1"/>
</dbReference>
<evidence type="ECO:0000256" key="1">
    <source>
        <dbReference type="ARBA" id="ARBA00000968"/>
    </source>
</evidence>
<comment type="pathway">
    <text evidence="3">Cofactor biosynthesis; riboflavin biosynthesis; riboflavin from 2-hydroxy-3-oxobutyl phosphate and 5-amino-6-(D-ribitylamino)uracil: step 2/2.</text>
</comment>
<evidence type="ECO:0000256" key="9">
    <source>
        <dbReference type="NCBIfam" id="TIGR00187"/>
    </source>
</evidence>
<feature type="repeat" description="Lumazine-binding" evidence="10">
    <location>
        <begin position="99"/>
        <end position="195"/>
    </location>
</feature>
<accession>A0A5M8IBG4</accession>
<evidence type="ECO:0000256" key="5">
    <source>
        <dbReference type="ARBA" id="ARBA00013950"/>
    </source>
</evidence>
<dbReference type="PROSITE" id="PS51177">
    <property type="entry name" value="LUMAZINE_BIND"/>
    <property type="match status" value="2"/>
</dbReference>
<dbReference type="EC" id="2.5.1.9" evidence="4 9"/>
<comment type="function">
    <text evidence="2">Catalyzes the dismutation of two molecules of 6,7-dimethyl-8-ribityllumazine, resulting in the formation of riboflavin and 5-amino-6-(D-ribitylamino)uracil.</text>
</comment>
<feature type="repeat" description="Lumazine-binding" evidence="10">
    <location>
        <begin position="1"/>
        <end position="98"/>
    </location>
</feature>
<reference evidence="12 14" key="1">
    <citation type="submission" date="2019-07" db="EMBL/GenBank/DDBJ databases">
        <title>Draft genome Sequence of Chlorobium phaeovibrioides sp. strain PhvTcv-s14, from the Phylum Chlorobi.</title>
        <authorList>
            <person name="Babenko V."/>
            <person name="Boldyreva D."/>
            <person name="Kanygina A."/>
            <person name="Selezneva O."/>
            <person name="Akopiyan T."/>
            <person name="Lunina O."/>
        </authorList>
    </citation>
    <scope>NUCLEOTIDE SEQUENCE [LARGE SCALE GENOMIC DNA]</scope>
    <source>
        <strain evidence="12 14">GrTcv12</strain>
    </source>
</reference>
<evidence type="ECO:0000256" key="6">
    <source>
        <dbReference type="ARBA" id="ARBA00022619"/>
    </source>
</evidence>
<reference evidence="13 15" key="2">
    <citation type="submission" date="2019-11" db="EMBL/GenBank/DDBJ databases">
        <title>Green- and brown-colored morphotypes of Chlorobia in the stratified aquatic ecosystems of Kandalaksha Gulf (White Sea): A model for study of the accessory genome evolution.</title>
        <authorList>
            <person name="Grouzdev D.S."/>
        </authorList>
    </citation>
    <scope>NUCLEOTIDE SEQUENCE [LARGE SCALE GENOMIC DNA]</scope>
    <source>
        <strain evidence="13 15">ZM</strain>
    </source>
</reference>
<dbReference type="CDD" id="cd00402">
    <property type="entry name" value="Riboflavin_synthase_like"/>
    <property type="match status" value="1"/>
</dbReference>
<evidence type="ECO:0000313" key="12">
    <source>
        <dbReference type="EMBL" id="KAA6232763.1"/>
    </source>
</evidence>
<name>A0A5M8IBG4_CHLPH</name>
<evidence type="ECO:0000313" key="14">
    <source>
        <dbReference type="Proteomes" id="UP000327458"/>
    </source>
</evidence>
<dbReference type="RefSeq" id="WP_151419501.1">
    <property type="nucleotide sequence ID" value="NZ_VMRG01000001.1"/>
</dbReference>
<dbReference type="InterPro" id="IPR001783">
    <property type="entry name" value="Lumazine-bd"/>
</dbReference>
<dbReference type="PIRSF" id="PIRSF000498">
    <property type="entry name" value="Riboflavin_syn_A"/>
    <property type="match status" value="1"/>
</dbReference>
<comment type="caution">
    <text evidence="12">The sequence shown here is derived from an EMBL/GenBank/DDBJ whole genome shotgun (WGS) entry which is preliminary data.</text>
</comment>
<dbReference type="Pfam" id="PF00677">
    <property type="entry name" value="Lum_binding"/>
    <property type="match status" value="2"/>
</dbReference>
<feature type="domain" description="Lumazine-binding" evidence="11">
    <location>
        <begin position="1"/>
        <end position="98"/>
    </location>
</feature>
<comment type="catalytic activity">
    <reaction evidence="1">
        <text>2 6,7-dimethyl-8-(1-D-ribityl)lumazine + H(+) = 5-amino-6-(D-ribitylamino)uracil + riboflavin</text>
        <dbReference type="Rhea" id="RHEA:20772"/>
        <dbReference type="ChEBI" id="CHEBI:15378"/>
        <dbReference type="ChEBI" id="CHEBI:15934"/>
        <dbReference type="ChEBI" id="CHEBI:57986"/>
        <dbReference type="ChEBI" id="CHEBI:58201"/>
        <dbReference type="EC" id="2.5.1.9"/>
    </reaction>
</comment>
<evidence type="ECO:0000259" key="11">
    <source>
        <dbReference type="PROSITE" id="PS51177"/>
    </source>
</evidence>
<organism evidence="12 14">
    <name type="scientific">Chlorobium phaeovibrioides</name>
    <dbReference type="NCBI Taxonomy" id="1094"/>
    <lineage>
        <taxon>Bacteria</taxon>
        <taxon>Pseudomonadati</taxon>
        <taxon>Chlorobiota</taxon>
        <taxon>Chlorobiia</taxon>
        <taxon>Chlorobiales</taxon>
        <taxon>Chlorobiaceae</taxon>
        <taxon>Chlorobium/Pelodictyon group</taxon>
        <taxon>Chlorobium</taxon>
    </lineage>
</organism>
<dbReference type="InterPro" id="IPR023366">
    <property type="entry name" value="ATP_synth_asu-like_sf"/>
</dbReference>
<evidence type="ECO:0000313" key="13">
    <source>
        <dbReference type="EMBL" id="MWV54935.1"/>
    </source>
</evidence>
<keyword evidence="7 12" id="KW-0808">Transferase</keyword>
<proteinExistence type="predicted"/>
<dbReference type="Proteomes" id="UP000327458">
    <property type="component" value="Unassembled WGS sequence"/>
</dbReference>
<evidence type="ECO:0000256" key="10">
    <source>
        <dbReference type="PROSITE-ProRule" id="PRU00524"/>
    </source>
</evidence>
<evidence type="ECO:0000256" key="8">
    <source>
        <dbReference type="ARBA" id="ARBA00022737"/>
    </source>
</evidence>
<evidence type="ECO:0000256" key="2">
    <source>
        <dbReference type="ARBA" id="ARBA00002803"/>
    </source>
</evidence>
<dbReference type="NCBIfam" id="NF006767">
    <property type="entry name" value="PRK09289.1"/>
    <property type="match status" value="1"/>
</dbReference>
<dbReference type="EMBL" id="VMRG01000001">
    <property type="protein sequence ID" value="KAA6232763.1"/>
    <property type="molecule type" value="Genomic_DNA"/>
</dbReference>
<dbReference type="PANTHER" id="PTHR21098">
    <property type="entry name" value="RIBOFLAVIN SYNTHASE ALPHA CHAIN"/>
    <property type="match status" value="1"/>
</dbReference>
<keyword evidence="15" id="KW-1185">Reference proteome</keyword>
<keyword evidence="6" id="KW-0686">Riboflavin biosynthesis</keyword>
<dbReference type="Proteomes" id="UP000489351">
    <property type="component" value="Unassembled WGS sequence"/>
</dbReference>
<dbReference type="PANTHER" id="PTHR21098:SF12">
    <property type="entry name" value="RIBOFLAVIN SYNTHASE"/>
    <property type="match status" value="1"/>
</dbReference>
<dbReference type="AlphaFoldDB" id="A0A5M8IBG4"/>
<dbReference type="InterPro" id="IPR026017">
    <property type="entry name" value="Lumazine-bd_dom"/>
</dbReference>
<evidence type="ECO:0000256" key="4">
    <source>
        <dbReference type="ARBA" id="ARBA00012827"/>
    </source>
</evidence>
<sequence length="218" mass="23030">MFTGIIKDVGTVGGISRQRGGLRLKVRHSMPEAFVGLAVDESVSINGACQTVVGCTPDSFEVDSVEETLAKTTLGSLREGALVNLERALRPMDRMGGHFVLGHVDTSAPVSAIRELGSSREITVSFPAAFAPFLVSAGSIAIDGVSLTVARLEDNSFTVAVIPYTVAHTTIAALKTGSMVNLEFDILGKYVARRFDAPAASSVPASSMDEAWLRQQGF</sequence>
<keyword evidence="8" id="KW-0677">Repeat</keyword>